<dbReference type="Pfam" id="PF24096">
    <property type="entry name" value="DUF7379"/>
    <property type="match status" value="1"/>
</dbReference>
<comment type="caution">
    <text evidence="2">The sequence shown here is derived from an EMBL/GenBank/DDBJ whole genome shotgun (WGS) entry which is preliminary data.</text>
</comment>
<feature type="domain" description="DUF7379" evidence="1">
    <location>
        <begin position="273"/>
        <end position="452"/>
    </location>
</feature>
<dbReference type="RefSeq" id="WP_142702962.1">
    <property type="nucleotide sequence ID" value="NZ_VIRS01000002.1"/>
</dbReference>
<protein>
    <recommendedName>
        <fullName evidence="1">DUF7379 domain-containing protein</fullName>
    </recommendedName>
</protein>
<dbReference type="SUPFAM" id="SSF53474">
    <property type="entry name" value="alpha/beta-Hydrolases"/>
    <property type="match status" value="1"/>
</dbReference>
<evidence type="ECO:0000313" key="3">
    <source>
        <dbReference type="Proteomes" id="UP000317982"/>
    </source>
</evidence>
<dbReference type="OrthoDB" id="8871309at2"/>
<evidence type="ECO:0000313" key="2">
    <source>
        <dbReference type="EMBL" id="TQS46443.1"/>
    </source>
</evidence>
<proteinExistence type="predicted"/>
<evidence type="ECO:0000259" key="1">
    <source>
        <dbReference type="Pfam" id="PF24096"/>
    </source>
</evidence>
<dbReference type="InParanoid" id="A0A545AYN7"/>
<sequence>MSILVILGYGWCGEDGSTVPELERDGEVEMPYGVRLRSVGLSATVDVRPAATAGAPVRAVAPGGLTAVLAESDGVGEKLGPVVEAAGMRPVLTVPMEDVTVAPGASGLARGITDESAYVEMSVPSPDPDEGQVVLEVDAAGLMRWHVDVDTLATAAAIADGGPPPAATLGVAPTRGGLDQVFRIPVEPQTEDPGTGDGRRGLLGIGIRKVLHLIRFPIESAAAAAGQVAVGWWEDRNRPHALRLLTPDDVGSVPEPGGVDATRLAELADQPFLVLVHGTFSTIRGGFDGLSRPGVGGPGLPELIARYDGRVLGFDHPTLHVDPAVNASWFLDRLPRDRPVTLDLLTHSRGGLVGRQIADPDVAAAAGVPAPDVRRLIHVGTPNNGTVLASPKRWTTLIDVFSNLFSLLPDEPATATVQAVIELVKQIATGVFSGLSGLTAMDPGNPAVAAANRSFGAGAQGRAGAVRAIASDFTPAGGNLKLAALNALVDPFFGAGNDLVVPTQGVYDADAYRVSDPYLVPSADAVVHTAFFSDPQVRAKLGEWLPGSAG</sequence>
<reference evidence="2 3" key="1">
    <citation type="submission" date="2019-07" db="EMBL/GenBank/DDBJ databases">
        <title>Cryptosporangium phraense sp. nov., isolated from plant litter.</title>
        <authorList>
            <person name="Suriyachadkun C."/>
        </authorList>
    </citation>
    <scope>NUCLEOTIDE SEQUENCE [LARGE SCALE GENOMIC DNA]</scope>
    <source>
        <strain evidence="2 3">A-T 5661</strain>
    </source>
</reference>
<gene>
    <name evidence="2" type="ORF">FL583_03375</name>
</gene>
<dbReference type="InterPro" id="IPR029058">
    <property type="entry name" value="AB_hydrolase_fold"/>
</dbReference>
<dbReference type="InterPro" id="IPR055803">
    <property type="entry name" value="DUF7379"/>
</dbReference>
<dbReference type="Gene3D" id="3.40.50.1820">
    <property type="entry name" value="alpha/beta hydrolase"/>
    <property type="match status" value="1"/>
</dbReference>
<dbReference type="EMBL" id="VIRS01000002">
    <property type="protein sequence ID" value="TQS46443.1"/>
    <property type="molecule type" value="Genomic_DNA"/>
</dbReference>
<name>A0A545AYN7_9ACTN</name>
<accession>A0A545AYN7</accession>
<dbReference type="Proteomes" id="UP000317982">
    <property type="component" value="Unassembled WGS sequence"/>
</dbReference>
<keyword evidence="3" id="KW-1185">Reference proteome</keyword>
<organism evidence="2 3">
    <name type="scientific">Cryptosporangium phraense</name>
    <dbReference type="NCBI Taxonomy" id="2593070"/>
    <lineage>
        <taxon>Bacteria</taxon>
        <taxon>Bacillati</taxon>
        <taxon>Actinomycetota</taxon>
        <taxon>Actinomycetes</taxon>
        <taxon>Cryptosporangiales</taxon>
        <taxon>Cryptosporangiaceae</taxon>
        <taxon>Cryptosporangium</taxon>
    </lineage>
</organism>
<dbReference type="AlphaFoldDB" id="A0A545AYN7"/>